<name>A0A2M9BLF8_9BACT</name>
<feature type="signal peptide" evidence="3">
    <location>
        <begin position="1"/>
        <end position="26"/>
    </location>
</feature>
<sequence>MVHRLLSVAAACCLLALLAFTGAPPAAIKVYLIGDSTMANKEEKAFPETGWGMPFKYFFDETVTVDNRAQNGRSTKSFLAENRWQPVAADLKPGDYVFIQFGHNDEVPTKANYTPEADFRANLVRFVAETRAKKATPVLLTPVARRKFDAAGKVEETHAVYAAIVRAVAQEQKVALIDLDAESLALLQQFGPENSKLLFNHLAPGEHPNYPAGRDDNTHFSELGARKMAQLVLADIRTLKLELADRIVKREVKKTVDAQAR</sequence>
<dbReference type="PANTHER" id="PTHR43695:SF1">
    <property type="entry name" value="RHAMNOGALACTURONAN ACETYLESTERASE"/>
    <property type="match status" value="1"/>
</dbReference>
<evidence type="ECO:0000256" key="3">
    <source>
        <dbReference type="SAM" id="SignalP"/>
    </source>
</evidence>
<dbReference type="EMBL" id="PGFA01000001">
    <property type="protein sequence ID" value="PJJ58750.1"/>
    <property type="molecule type" value="Genomic_DNA"/>
</dbReference>
<dbReference type="Pfam" id="PF13472">
    <property type="entry name" value="Lipase_GDSL_2"/>
    <property type="match status" value="1"/>
</dbReference>
<dbReference type="OrthoDB" id="9807041at2"/>
<protein>
    <submittedName>
        <fullName evidence="5">Lysophospholipase L1-like esterase</fullName>
    </submittedName>
</protein>
<proteinExistence type="inferred from homology"/>
<dbReference type="Gene3D" id="3.40.50.1110">
    <property type="entry name" value="SGNH hydrolase"/>
    <property type="match status" value="1"/>
</dbReference>
<evidence type="ECO:0000259" key="4">
    <source>
        <dbReference type="Pfam" id="PF13472"/>
    </source>
</evidence>
<evidence type="ECO:0000313" key="5">
    <source>
        <dbReference type="EMBL" id="PJJ58750.1"/>
    </source>
</evidence>
<accession>A0A2M9BLF8</accession>
<dbReference type="InterPro" id="IPR037459">
    <property type="entry name" value="RhgT-like"/>
</dbReference>
<dbReference type="PANTHER" id="PTHR43695">
    <property type="entry name" value="PUTATIVE (AFU_ORTHOLOGUE AFUA_2G17250)-RELATED"/>
    <property type="match status" value="1"/>
</dbReference>
<feature type="chain" id="PRO_5014754091" evidence="3">
    <location>
        <begin position="27"/>
        <end position="261"/>
    </location>
</feature>
<dbReference type="InterPro" id="IPR036514">
    <property type="entry name" value="SGNH_hydro_sf"/>
</dbReference>
<dbReference type="InterPro" id="IPR013830">
    <property type="entry name" value="SGNH_hydro"/>
</dbReference>
<evidence type="ECO:0000313" key="6">
    <source>
        <dbReference type="Proteomes" id="UP000228535"/>
    </source>
</evidence>
<dbReference type="SUPFAM" id="SSF52266">
    <property type="entry name" value="SGNH hydrolase"/>
    <property type="match status" value="1"/>
</dbReference>
<keyword evidence="6" id="KW-1185">Reference proteome</keyword>
<evidence type="ECO:0000256" key="1">
    <source>
        <dbReference type="ARBA" id="ARBA00008668"/>
    </source>
</evidence>
<comment type="similarity">
    <text evidence="1">Belongs to the 'GDSL' lipolytic enzyme family.</text>
</comment>
<comment type="caution">
    <text evidence="5">The sequence shown here is derived from an EMBL/GenBank/DDBJ whole genome shotgun (WGS) entry which is preliminary data.</text>
</comment>
<organism evidence="5 6">
    <name type="scientific">Hymenobacter chitinivorans DSM 11115</name>
    <dbReference type="NCBI Taxonomy" id="1121954"/>
    <lineage>
        <taxon>Bacteria</taxon>
        <taxon>Pseudomonadati</taxon>
        <taxon>Bacteroidota</taxon>
        <taxon>Cytophagia</taxon>
        <taxon>Cytophagales</taxon>
        <taxon>Hymenobacteraceae</taxon>
        <taxon>Hymenobacter</taxon>
    </lineage>
</organism>
<dbReference type="Proteomes" id="UP000228535">
    <property type="component" value="Unassembled WGS sequence"/>
</dbReference>
<dbReference type="RefSeq" id="WP_100334503.1">
    <property type="nucleotide sequence ID" value="NZ_PGFA01000001.1"/>
</dbReference>
<feature type="domain" description="SGNH hydrolase-type esterase" evidence="4">
    <location>
        <begin position="33"/>
        <end position="226"/>
    </location>
</feature>
<keyword evidence="2" id="KW-0378">Hydrolase</keyword>
<evidence type="ECO:0000256" key="2">
    <source>
        <dbReference type="ARBA" id="ARBA00022801"/>
    </source>
</evidence>
<dbReference type="CDD" id="cd01821">
    <property type="entry name" value="Rhamnogalacturan_acetylesterase_like"/>
    <property type="match status" value="1"/>
</dbReference>
<dbReference type="GO" id="GO:0016788">
    <property type="term" value="F:hydrolase activity, acting on ester bonds"/>
    <property type="evidence" value="ECO:0007669"/>
    <property type="project" value="UniProtKB-ARBA"/>
</dbReference>
<reference evidence="5 6" key="1">
    <citation type="submission" date="2017-11" db="EMBL/GenBank/DDBJ databases">
        <title>Genomic Encyclopedia of Archaeal and Bacterial Type Strains, Phase II (KMG-II): From Individual Species to Whole Genera.</title>
        <authorList>
            <person name="Goeker M."/>
        </authorList>
    </citation>
    <scope>NUCLEOTIDE SEQUENCE [LARGE SCALE GENOMIC DNA]</scope>
    <source>
        <strain evidence="5 6">DSM 11115</strain>
    </source>
</reference>
<dbReference type="AlphaFoldDB" id="A0A2M9BLF8"/>
<gene>
    <name evidence="5" type="ORF">CLV45_0160</name>
</gene>
<keyword evidence="3" id="KW-0732">Signal</keyword>